<dbReference type="Proteomes" id="UP000735302">
    <property type="component" value="Unassembled WGS sequence"/>
</dbReference>
<dbReference type="PROSITE" id="PS50835">
    <property type="entry name" value="IG_LIKE"/>
    <property type="match status" value="1"/>
</dbReference>
<reference evidence="2 3" key="1">
    <citation type="journal article" date="2021" name="Elife">
        <title>Chloroplast acquisition without the gene transfer in kleptoplastic sea slugs, Plakobranchus ocellatus.</title>
        <authorList>
            <person name="Maeda T."/>
            <person name="Takahashi S."/>
            <person name="Yoshida T."/>
            <person name="Shimamura S."/>
            <person name="Takaki Y."/>
            <person name="Nagai Y."/>
            <person name="Toyoda A."/>
            <person name="Suzuki Y."/>
            <person name="Arimoto A."/>
            <person name="Ishii H."/>
            <person name="Satoh N."/>
            <person name="Nishiyama T."/>
            <person name="Hasebe M."/>
            <person name="Maruyama T."/>
            <person name="Minagawa J."/>
            <person name="Obokata J."/>
            <person name="Shigenobu S."/>
        </authorList>
    </citation>
    <scope>NUCLEOTIDE SEQUENCE [LARGE SCALE GENOMIC DNA]</scope>
</reference>
<evidence type="ECO:0000313" key="3">
    <source>
        <dbReference type="Proteomes" id="UP000735302"/>
    </source>
</evidence>
<feature type="domain" description="Ig-like" evidence="1">
    <location>
        <begin position="27"/>
        <end position="133"/>
    </location>
</feature>
<evidence type="ECO:0000313" key="2">
    <source>
        <dbReference type="EMBL" id="GFO11082.1"/>
    </source>
</evidence>
<dbReference type="EMBL" id="BLXT01004219">
    <property type="protein sequence ID" value="GFO11082.1"/>
    <property type="molecule type" value="Genomic_DNA"/>
</dbReference>
<evidence type="ECO:0000259" key="1">
    <source>
        <dbReference type="PROSITE" id="PS50835"/>
    </source>
</evidence>
<sequence length="188" mass="21016">MSTLFFRHQPERNAVQSETSCPNKGSPPLLRVAPDERIELGKNLKATCVINANPKGQNTRVTWAIYKKVWGHLRYTLVHPEDREITYFNKSAQGKCGPVIGSTLSLKANEVLDRMTLACFARDTTRTPKQCLAEDSTCAQSGSVRVFQLKRPSYPFSAGWTKRRNGTLTWPGLGFELRTSDLVANCPT</sequence>
<keyword evidence="3" id="KW-1185">Reference proteome</keyword>
<comment type="caution">
    <text evidence="2">The sequence shown here is derived from an EMBL/GenBank/DDBJ whole genome shotgun (WGS) entry which is preliminary data.</text>
</comment>
<dbReference type="InterPro" id="IPR007110">
    <property type="entry name" value="Ig-like_dom"/>
</dbReference>
<protein>
    <recommendedName>
        <fullName evidence="1">Ig-like domain-containing protein</fullName>
    </recommendedName>
</protein>
<accession>A0AAV4AVQ7</accession>
<name>A0AAV4AVQ7_9GAST</name>
<gene>
    <name evidence="2" type="ORF">PoB_003758700</name>
</gene>
<dbReference type="AlphaFoldDB" id="A0AAV4AVQ7"/>
<proteinExistence type="predicted"/>
<organism evidence="2 3">
    <name type="scientific">Plakobranchus ocellatus</name>
    <dbReference type="NCBI Taxonomy" id="259542"/>
    <lineage>
        <taxon>Eukaryota</taxon>
        <taxon>Metazoa</taxon>
        <taxon>Spiralia</taxon>
        <taxon>Lophotrochozoa</taxon>
        <taxon>Mollusca</taxon>
        <taxon>Gastropoda</taxon>
        <taxon>Heterobranchia</taxon>
        <taxon>Euthyneura</taxon>
        <taxon>Panpulmonata</taxon>
        <taxon>Sacoglossa</taxon>
        <taxon>Placobranchoidea</taxon>
        <taxon>Plakobranchidae</taxon>
        <taxon>Plakobranchus</taxon>
    </lineage>
</organism>